<evidence type="ECO:0000313" key="4">
    <source>
        <dbReference type="Proteomes" id="UP000438429"/>
    </source>
</evidence>
<evidence type="ECO:0000259" key="2">
    <source>
        <dbReference type="Pfam" id="PF01411"/>
    </source>
</evidence>
<proteinExistence type="predicted"/>
<dbReference type="InterPro" id="IPR050058">
    <property type="entry name" value="Ala-tRNA_ligase"/>
</dbReference>
<dbReference type="GO" id="GO:0005524">
    <property type="term" value="F:ATP binding"/>
    <property type="evidence" value="ECO:0007669"/>
    <property type="project" value="InterPro"/>
</dbReference>
<dbReference type="Gene3D" id="3.30.930.10">
    <property type="entry name" value="Bira Bifunctional Protein, Domain 2"/>
    <property type="match status" value="1"/>
</dbReference>
<evidence type="ECO:0000313" key="3">
    <source>
        <dbReference type="EMBL" id="KAF0036952.1"/>
    </source>
</evidence>
<dbReference type="AlphaFoldDB" id="A0A6A4T453"/>
<sequence length="97" mass="10614">MFRLLLVPRRLRPLGGPPGLPSARSARSFSGCPPELPAAQVRSSFLDFFRQRHGHLLVPSSPVRPRGDPSLLFVNAGMNQVSVDPDRSGPPDRSGRF</sequence>
<dbReference type="InterPro" id="IPR045864">
    <property type="entry name" value="aa-tRNA-synth_II/BPL/LPL"/>
</dbReference>
<evidence type="ECO:0000256" key="1">
    <source>
        <dbReference type="SAM" id="MobiDB-lite"/>
    </source>
</evidence>
<dbReference type="InterPro" id="IPR018164">
    <property type="entry name" value="Ala-tRNA-synth_IIc_N"/>
</dbReference>
<protein>
    <recommendedName>
        <fullName evidence="2">Alanyl-tRNA synthetase class IIc N-terminal domain-containing protein</fullName>
    </recommendedName>
</protein>
<feature type="region of interest" description="Disordered" evidence="1">
    <location>
        <begin position="78"/>
        <end position="97"/>
    </location>
</feature>
<gene>
    <name evidence="3" type="ORF">F2P81_009826</name>
</gene>
<feature type="compositionally biased region" description="Basic and acidic residues" evidence="1">
    <location>
        <begin position="84"/>
        <end position="97"/>
    </location>
</feature>
<dbReference type="PANTHER" id="PTHR11777:SF8">
    <property type="entry name" value="ALANINE--TRNA LIGASE, MITOCHONDRIAL"/>
    <property type="match status" value="1"/>
</dbReference>
<accession>A0A6A4T453</accession>
<dbReference type="GO" id="GO:0006419">
    <property type="term" value="P:alanyl-tRNA aminoacylation"/>
    <property type="evidence" value="ECO:0007669"/>
    <property type="project" value="InterPro"/>
</dbReference>
<dbReference type="GO" id="GO:0005739">
    <property type="term" value="C:mitochondrion"/>
    <property type="evidence" value="ECO:0007669"/>
    <property type="project" value="TreeGrafter"/>
</dbReference>
<dbReference type="GO" id="GO:0004813">
    <property type="term" value="F:alanine-tRNA ligase activity"/>
    <property type="evidence" value="ECO:0007669"/>
    <property type="project" value="InterPro"/>
</dbReference>
<dbReference type="Proteomes" id="UP000438429">
    <property type="component" value="Unassembled WGS sequence"/>
</dbReference>
<dbReference type="Pfam" id="PF01411">
    <property type="entry name" value="tRNA-synt_2c"/>
    <property type="match status" value="1"/>
</dbReference>
<dbReference type="SUPFAM" id="SSF55681">
    <property type="entry name" value="Class II aaRS and biotin synthetases"/>
    <property type="match status" value="1"/>
</dbReference>
<dbReference type="PANTHER" id="PTHR11777">
    <property type="entry name" value="ALANYL-TRNA SYNTHETASE"/>
    <property type="match status" value="1"/>
</dbReference>
<organism evidence="3 4">
    <name type="scientific">Scophthalmus maximus</name>
    <name type="common">Turbot</name>
    <name type="synonym">Psetta maxima</name>
    <dbReference type="NCBI Taxonomy" id="52904"/>
    <lineage>
        <taxon>Eukaryota</taxon>
        <taxon>Metazoa</taxon>
        <taxon>Chordata</taxon>
        <taxon>Craniata</taxon>
        <taxon>Vertebrata</taxon>
        <taxon>Euteleostomi</taxon>
        <taxon>Actinopterygii</taxon>
        <taxon>Neopterygii</taxon>
        <taxon>Teleostei</taxon>
        <taxon>Neoteleostei</taxon>
        <taxon>Acanthomorphata</taxon>
        <taxon>Carangaria</taxon>
        <taxon>Pleuronectiformes</taxon>
        <taxon>Pleuronectoidei</taxon>
        <taxon>Scophthalmidae</taxon>
        <taxon>Scophthalmus</taxon>
    </lineage>
</organism>
<comment type="caution">
    <text evidence="3">The sequence shown here is derived from an EMBL/GenBank/DDBJ whole genome shotgun (WGS) entry which is preliminary data.</text>
</comment>
<dbReference type="EMBL" id="VEVO01000009">
    <property type="protein sequence ID" value="KAF0036952.1"/>
    <property type="molecule type" value="Genomic_DNA"/>
</dbReference>
<feature type="domain" description="Alanyl-tRNA synthetase class IIc N-terminal" evidence="2">
    <location>
        <begin position="40"/>
        <end position="80"/>
    </location>
</feature>
<name>A0A6A4T453_SCOMX</name>
<reference evidence="3 4" key="1">
    <citation type="submission" date="2019-06" db="EMBL/GenBank/DDBJ databases">
        <title>Draft genomes of female and male turbot (Scophthalmus maximus).</title>
        <authorList>
            <person name="Xu H."/>
            <person name="Xu X.-W."/>
            <person name="Shao C."/>
            <person name="Chen S."/>
        </authorList>
    </citation>
    <scope>NUCLEOTIDE SEQUENCE [LARGE SCALE GENOMIC DNA]</scope>
    <source>
        <strain evidence="3">Ysfricsl-2016a</strain>
        <tissue evidence="3">Blood</tissue>
    </source>
</reference>
<dbReference type="GO" id="GO:0002161">
    <property type="term" value="F:aminoacyl-tRNA deacylase activity"/>
    <property type="evidence" value="ECO:0007669"/>
    <property type="project" value="TreeGrafter"/>
</dbReference>